<protein>
    <submittedName>
        <fullName evidence="1">Alpha/beta fold hydrolase</fullName>
    </submittedName>
</protein>
<dbReference type="AlphaFoldDB" id="A0A494Z4K5"/>
<dbReference type="OrthoDB" id="503948at2"/>
<sequence length="258" mass="28742">MVFLFVIAFLVIVNIPNKTKSEDNSGIPTVFVHGYKGTANSFGTMLERFTENGWGKKKLMYYVSSNGKVHDYYSKGDTSNPFIQIILQNNRASFADSTEWLATALRHLKKNYGVDTVNLVGHSMGGIISTKYTIEYNDSAYPNVNKLIVIGSPFDGIYSEEYFQVHHDPAATDLKPKSLALRLFKESRFPNHISVLSIGSTGDAIAFPDSVNAVNKVIPARQLKKIMIENEGLGHSTLHESVDVDSMIHSFLWQDGTQ</sequence>
<gene>
    <name evidence="1" type="ORF">D8M05_06465</name>
</gene>
<dbReference type="GO" id="GO:0016787">
    <property type="term" value="F:hydrolase activity"/>
    <property type="evidence" value="ECO:0007669"/>
    <property type="project" value="UniProtKB-KW"/>
</dbReference>
<dbReference type="SUPFAM" id="SSF53474">
    <property type="entry name" value="alpha/beta-Hydrolases"/>
    <property type="match status" value="1"/>
</dbReference>
<dbReference type="InterPro" id="IPR029058">
    <property type="entry name" value="AB_hydrolase_fold"/>
</dbReference>
<dbReference type="Gene3D" id="3.40.50.1820">
    <property type="entry name" value="alpha/beta hydrolase"/>
    <property type="match status" value="1"/>
</dbReference>
<dbReference type="Proteomes" id="UP000281813">
    <property type="component" value="Unassembled WGS sequence"/>
</dbReference>
<name>A0A494Z4K5_9BACI</name>
<evidence type="ECO:0000313" key="2">
    <source>
        <dbReference type="Proteomes" id="UP000281813"/>
    </source>
</evidence>
<dbReference type="Pfam" id="PF06028">
    <property type="entry name" value="DUF915"/>
    <property type="match status" value="1"/>
</dbReference>
<keyword evidence="1" id="KW-0378">Hydrolase</keyword>
<dbReference type="InterPro" id="IPR010315">
    <property type="entry name" value="DUF915_hydro-like"/>
</dbReference>
<keyword evidence="2" id="KW-1185">Reference proteome</keyword>
<evidence type="ECO:0000313" key="1">
    <source>
        <dbReference type="EMBL" id="RKQ16915.1"/>
    </source>
</evidence>
<accession>A0A494Z4K5</accession>
<organism evidence="1 2">
    <name type="scientific">Oceanobacillus bengalensis</name>
    <dbReference type="NCBI Taxonomy" id="1435466"/>
    <lineage>
        <taxon>Bacteria</taxon>
        <taxon>Bacillati</taxon>
        <taxon>Bacillota</taxon>
        <taxon>Bacilli</taxon>
        <taxon>Bacillales</taxon>
        <taxon>Bacillaceae</taxon>
        <taxon>Oceanobacillus</taxon>
    </lineage>
</organism>
<proteinExistence type="predicted"/>
<dbReference type="EMBL" id="RBZO01000007">
    <property type="protein sequence ID" value="RKQ16915.1"/>
    <property type="molecule type" value="Genomic_DNA"/>
</dbReference>
<reference evidence="1 2" key="1">
    <citation type="journal article" date="2015" name="Antonie Van Leeuwenhoek">
        <title>Oceanobacillus bengalensis sp. nov., a bacterium isolated from seawater of the Bay of Bengal.</title>
        <authorList>
            <person name="Yongchang O."/>
            <person name="Xiang W."/>
            <person name="Wang G."/>
        </authorList>
    </citation>
    <scope>NUCLEOTIDE SEQUENCE [LARGE SCALE GENOMIC DNA]</scope>
    <source>
        <strain evidence="1 2">MCCC 1K00260</strain>
    </source>
</reference>
<comment type="caution">
    <text evidence="1">The sequence shown here is derived from an EMBL/GenBank/DDBJ whole genome shotgun (WGS) entry which is preliminary data.</text>
</comment>